<accession>A0A517Q237</accession>
<reference evidence="4 5" key="1">
    <citation type="submission" date="2019-03" db="EMBL/GenBank/DDBJ databases">
        <title>Deep-cultivation of Planctomycetes and their phenomic and genomic characterization uncovers novel biology.</title>
        <authorList>
            <person name="Wiegand S."/>
            <person name="Jogler M."/>
            <person name="Boedeker C."/>
            <person name="Pinto D."/>
            <person name="Vollmers J."/>
            <person name="Rivas-Marin E."/>
            <person name="Kohn T."/>
            <person name="Peeters S.H."/>
            <person name="Heuer A."/>
            <person name="Rast P."/>
            <person name="Oberbeckmann S."/>
            <person name="Bunk B."/>
            <person name="Jeske O."/>
            <person name="Meyerdierks A."/>
            <person name="Storesund J.E."/>
            <person name="Kallscheuer N."/>
            <person name="Luecker S."/>
            <person name="Lage O.M."/>
            <person name="Pohl T."/>
            <person name="Merkel B.J."/>
            <person name="Hornburger P."/>
            <person name="Mueller R.-W."/>
            <person name="Bruemmer F."/>
            <person name="Labrenz M."/>
            <person name="Spormann A.M."/>
            <person name="Op den Camp H."/>
            <person name="Overmann J."/>
            <person name="Amann R."/>
            <person name="Jetten M.S.M."/>
            <person name="Mascher T."/>
            <person name="Medema M.H."/>
            <person name="Devos D.P."/>
            <person name="Kaster A.-K."/>
            <person name="Ovreas L."/>
            <person name="Rohde M."/>
            <person name="Galperin M.Y."/>
            <person name="Jogler C."/>
        </authorList>
    </citation>
    <scope>NUCLEOTIDE SEQUENCE [LARGE SCALE GENOMIC DNA]</scope>
    <source>
        <strain evidence="4 5">Enr10</strain>
    </source>
</reference>
<evidence type="ECO:0000259" key="3">
    <source>
        <dbReference type="PROSITE" id="PS51462"/>
    </source>
</evidence>
<dbReference type="PROSITE" id="PS00893">
    <property type="entry name" value="NUDIX_BOX"/>
    <property type="match status" value="1"/>
</dbReference>
<dbReference type="RefSeq" id="WP_145448290.1">
    <property type="nucleotide sequence ID" value="NZ_CP037421.1"/>
</dbReference>
<dbReference type="PANTHER" id="PTHR43046:SF14">
    <property type="entry name" value="MUTT_NUDIX FAMILY PROTEIN"/>
    <property type="match status" value="1"/>
</dbReference>
<keyword evidence="5" id="KW-1185">Reference proteome</keyword>
<dbReference type="InterPro" id="IPR020084">
    <property type="entry name" value="NUDIX_hydrolase_CS"/>
</dbReference>
<evidence type="ECO:0000313" key="5">
    <source>
        <dbReference type="Proteomes" id="UP000315647"/>
    </source>
</evidence>
<sequence>MTDITLDLNEYRINLRVAAIVRREDEVLLCRPVDRDWWYLPGGRIKVNEDSLTAVHRELIEEIGPGFEVLRPVIAAENFFELEGQNFHELSTYYEVAWHGDALAGTEENDLEIFEWCSLSDLTDLPLKPDFVKPRILEPRTELELIVHRENG</sequence>
<dbReference type="CDD" id="cd04688">
    <property type="entry name" value="NUDIX_Hydrolase"/>
    <property type="match status" value="1"/>
</dbReference>
<name>A0A517Q237_9PLAN</name>
<dbReference type="GO" id="GO:0016787">
    <property type="term" value="F:hydrolase activity"/>
    <property type="evidence" value="ECO:0007669"/>
    <property type="project" value="UniProtKB-KW"/>
</dbReference>
<keyword evidence="2 4" id="KW-0378">Hydrolase</keyword>
<dbReference type="Proteomes" id="UP000315647">
    <property type="component" value="Chromosome"/>
</dbReference>
<protein>
    <submittedName>
        <fullName evidence="4">CTP pyrophosphohydrolase</fullName>
        <ecNumber evidence="4">3.6.1.65</ecNumber>
    </submittedName>
</protein>
<gene>
    <name evidence="4" type="primary">nudG</name>
    <name evidence="4" type="ORF">Enr10x_09940</name>
</gene>
<dbReference type="AlphaFoldDB" id="A0A517Q237"/>
<dbReference type="InterPro" id="IPR000086">
    <property type="entry name" value="NUDIX_hydrolase_dom"/>
</dbReference>
<dbReference type="Gene3D" id="3.90.79.10">
    <property type="entry name" value="Nucleoside Triphosphate Pyrophosphohydrolase"/>
    <property type="match status" value="1"/>
</dbReference>
<dbReference type="Pfam" id="PF00293">
    <property type="entry name" value="NUDIX"/>
    <property type="match status" value="1"/>
</dbReference>
<dbReference type="PANTHER" id="PTHR43046">
    <property type="entry name" value="GDP-MANNOSE MANNOSYL HYDROLASE"/>
    <property type="match status" value="1"/>
</dbReference>
<dbReference type="SUPFAM" id="SSF55811">
    <property type="entry name" value="Nudix"/>
    <property type="match status" value="1"/>
</dbReference>
<feature type="domain" description="Nudix hydrolase" evidence="3">
    <location>
        <begin position="10"/>
        <end position="139"/>
    </location>
</feature>
<organism evidence="4 5">
    <name type="scientific">Gimesia panareensis</name>
    <dbReference type="NCBI Taxonomy" id="2527978"/>
    <lineage>
        <taxon>Bacteria</taxon>
        <taxon>Pseudomonadati</taxon>
        <taxon>Planctomycetota</taxon>
        <taxon>Planctomycetia</taxon>
        <taxon>Planctomycetales</taxon>
        <taxon>Planctomycetaceae</taxon>
        <taxon>Gimesia</taxon>
    </lineage>
</organism>
<evidence type="ECO:0000256" key="1">
    <source>
        <dbReference type="ARBA" id="ARBA00001946"/>
    </source>
</evidence>
<evidence type="ECO:0000256" key="2">
    <source>
        <dbReference type="ARBA" id="ARBA00022801"/>
    </source>
</evidence>
<dbReference type="PROSITE" id="PS51462">
    <property type="entry name" value="NUDIX"/>
    <property type="match status" value="1"/>
</dbReference>
<proteinExistence type="predicted"/>
<dbReference type="EC" id="3.6.1.65" evidence="4"/>
<dbReference type="EMBL" id="CP037421">
    <property type="protein sequence ID" value="QDT25697.1"/>
    <property type="molecule type" value="Genomic_DNA"/>
</dbReference>
<dbReference type="InterPro" id="IPR015797">
    <property type="entry name" value="NUDIX_hydrolase-like_dom_sf"/>
</dbReference>
<evidence type="ECO:0000313" key="4">
    <source>
        <dbReference type="EMBL" id="QDT25697.1"/>
    </source>
</evidence>
<comment type="cofactor">
    <cofactor evidence="1">
        <name>Mg(2+)</name>
        <dbReference type="ChEBI" id="CHEBI:18420"/>
    </cofactor>
</comment>